<dbReference type="EMBL" id="LN865081">
    <property type="protein sequence ID" value="CRL92747.1"/>
    <property type="molecule type" value="Genomic_RNA"/>
</dbReference>
<sequence length="92" mass="10647">MNSDMIQSWLPGFTSGWLRVPPQKNTERSPDKLAKHTQVASVGSYSLVTKAEHNRFQISSWICVRFSNRNPNFNSRHIHSLPKNILSREINR</sequence>
<name>A0A0P1CZH4_9VIRU</name>
<proteinExistence type="predicted"/>
<protein>
    <submittedName>
        <fullName evidence="1">Pi</fullName>
    </submittedName>
</protein>
<evidence type="ECO:0000313" key="1">
    <source>
        <dbReference type="EMBL" id="CRL92747.1"/>
    </source>
</evidence>
<organism evidence="1">
    <name type="scientific">Lettuce mild yellows virus</name>
    <dbReference type="NCBI Taxonomy" id="1667234"/>
    <lineage>
        <taxon>Viruses</taxon>
        <taxon>Riboviria</taxon>
        <taxon>Orthornavirae</taxon>
        <taxon>Pisuviricota</taxon>
        <taxon>Pisoniviricetes</taxon>
        <taxon>Sobelivirales</taxon>
        <taxon>Solemoviridae</taxon>
        <taxon>Polerovirus</taxon>
    </lineage>
</organism>
<accession>A0A0P1CZH4</accession>
<reference evidence="1" key="1">
    <citation type="journal article" date="2016" name="Arch. Virol.">
        <title>New poleroviruses associated with yellowing symptoms in different vegetable crops in Greece.</title>
        <authorList>
            <person name="Lotos L."/>
            <person name="Maliogka V.I."/>
            <person name="Katis N.I."/>
        </authorList>
    </citation>
    <scope>NUCLEOTIDE SEQUENCE</scope>
    <source>
        <strain evidence="1">BezMar12</strain>
    </source>
</reference>